<evidence type="ECO:0000256" key="2">
    <source>
        <dbReference type="SAM" id="Phobius"/>
    </source>
</evidence>
<feature type="transmembrane region" description="Helical" evidence="2">
    <location>
        <begin position="41"/>
        <end position="62"/>
    </location>
</feature>
<keyword evidence="2" id="KW-1133">Transmembrane helix</keyword>
<evidence type="ECO:0000313" key="4">
    <source>
        <dbReference type="Proteomes" id="UP001214441"/>
    </source>
</evidence>
<keyword evidence="2" id="KW-0472">Membrane</keyword>
<protein>
    <recommendedName>
        <fullName evidence="5">Integral membrane protein</fullName>
    </recommendedName>
</protein>
<organism evidence="3 4">
    <name type="scientific">Streptomyces iconiensis</name>
    <dbReference type="NCBI Taxonomy" id="1384038"/>
    <lineage>
        <taxon>Bacteria</taxon>
        <taxon>Bacillati</taxon>
        <taxon>Actinomycetota</taxon>
        <taxon>Actinomycetes</taxon>
        <taxon>Kitasatosporales</taxon>
        <taxon>Streptomycetaceae</taxon>
        <taxon>Streptomyces</taxon>
    </lineage>
</organism>
<name>A0ABT7A4T4_9ACTN</name>
<comment type="caution">
    <text evidence="3">The sequence shown here is derived from an EMBL/GenBank/DDBJ whole genome shotgun (WGS) entry which is preliminary data.</text>
</comment>
<feature type="transmembrane region" description="Helical" evidence="2">
    <location>
        <begin position="74"/>
        <end position="99"/>
    </location>
</feature>
<evidence type="ECO:0000256" key="1">
    <source>
        <dbReference type="SAM" id="MobiDB-lite"/>
    </source>
</evidence>
<reference evidence="3 4" key="1">
    <citation type="submission" date="2023-05" db="EMBL/GenBank/DDBJ databases">
        <title>Streptantibioticus silvisoli sp. nov., acidotolerant actinomycetes 1 from pine litter.</title>
        <authorList>
            <person name="Swiecimska M."/>
            <person name="Golinska P."/>
            <person name="Sangal V."/>
            <person name="Wachnowicz B."/>
            <person name="Goodfellow M."/>
        </authorList>
    </citation>
    <scope>NUCLEOTIDE SEQUENCE [LARGE SCALE GENOMIC DNA]</scope>
    <source>
        <strain evidence="3 4">DSM 42109</strain>
    </source>
</reference>
<dbReference type="EMBL" id="JANCPR020000032">
    <property type="protein sequence ID" value="MDJ1135806.1"/>
    <property type="molecule type" value="Genomic_DNA"/>
</dbReference>
<keyword evidence="4" id="KW-1185">Reference proteome</keyword>
<feature type="region of interest" description="Disordered" evidence="1">
    <location>
        <begin position="148"/>
        <end position="209"/>
    </location>
</feature>
<proteinExistence type="predicted"/>
<dbReference type="RefSeq" id="WP_274046501.1">
    <property type="nucleotide sequence ID" value="NZ_JANCPR020000032.1"/>
</dbReference>
<keyword evidence="2" id="KW-0812">Transmembrane</keyword>
<feature type="compositionally biased region" description="Acidic residues" evidence="1">
    <location>
        <begin position="170"/>
        <end position="179"/>
    </location>
</feature>
<accession>A0ABT7A4T4</accession>
<gene>
    <name evidence="3" type="ORF">NMN56_028445</name>
</gene>
<evidence type="ECO:0008006" key="5">
    <source>
        <dbReference type="Google" id="ProtNLM"/>
    </source>
</evidence>
<sequence length="209" mass="23193">MDQHNFFETPTTAKLHRAEYVVAFALTTGLAVAHYDEIRWLPALGLFLYIDVVGYLPGALAYRRSRTKQLPKVYYVLYNTMHSLITQGAVVALWCWLIGPEWALLAVPWHLFGDRGLFGNFLKPYGQPFEPVRDPRFSQLLRETEARAHGRLAPDPLPPTELPDEKDGTEGGEGDEGNEGNEKDAATYGTHGVRLGDAELTAADPGAGR</sequence>
<evidence type="ECO:0000313" key="3">
    <source>
        <dbReference type="EMBL" id="MDJ1135806.1"/>
    </source>
</evidence>
<dbReference type="Proteomes" id="UP001214441">
    <property type="component" value="Unassembled WGS sequence"/>
</dbReference>